<sequence>MGWLEVVLARLLDLAGEDTAPGSSHGCEKLPRIRRRTAMAPRPPRGEGRTIPASPPPI</sequence>
<protein>
    <submittedName>
        <fullName evidence="2">Uncharacterized protein</fullName>
    </submittedName>
</protein>
<evidence type="ECO:0000313" key="2">
    <source>
        <dbReference type="EMBL" id="AUX31406.1"/>
    </source>
</evidence>
<reference evidence="2 3" key="1">
    <citation type="submission" date="2015-09" db="EMBL/GenBank/DDBJ databases">
        <title>Sorangium comparison.</title>
        <authorList>
            <person name="Zaburannyi N."/>
            <person name="Bunk B."/>
            <person name="Overmann J."/>
            <person name="Mueller R."/>
        </authorList>
    </citation>
    <scope>NUCLEOTIDE SEQUENCE [LARGE SCALE GENOMIC DNA]</scope>
    <source>
        <strain evidence="2 3">So ce836</strain>
    </source>
</reference>
<dbReference type="AlphaFoldDB" id="A0A4P2QNB1"/>
<name>A0A4P2QNB1_SORCE</name>
<organism evidence="2 3">
    <name type="scientific">Sorangium cellulosum</name>
    <name type="common">Polyangium cellulosum</name>
    <dbReference type="NCBI Taxonomy" id="56"/>
    <lineage>
        <taxon>Bacteria</taxon>
        <taxon>Pseudomonadati</taxon>
        <taxon>Myxococcota</taxon>
        <taxon>Polyangia</taxon>
        <taxon>Polyangiales</taxon>
        <taxon>Polyangiaceae</taxon>
        <taxon>Sorangium</taxon>
    </lineage>
</organism>
<gene>
    <name evidence="2" type="ORF">SOCE836_035350</name>
</gene>
<dbReference type="EMBL" id="CP012672">
    <property type="protein sequence ID" value="AUX31406.1"/>
    <property type="molecule type" value="Genomic_DNA"/>
</dbReference>
<evidence type="ECO:0000256" key="1">
    <source>
        <dbReference type="SAM" id="MobiDB-lite"/>
    </source>
</evidence>
<evidence type="ECO:0000313" key="3">
    <source>
        <dbReference type="Proteomes" id="UP000295497"/>
    </source>
</evidence>
<dbReference type="Proteomes" id="UP000295497">
    <property type="component" value="Chromosome"/>
</dbReference>
<proteinExistence type="predicted"/>
<feature type="region of interest" description="Disordered" evidence="1">
    <location>
        <begin position="17"/>
        <end position="58"/>
    </location>
</feature>
<accession>A0A4P2QNB1</accession>